<reference evidence="1 2" key="1">
    <citation type="submission" date="2021-05" db="EMBL/GenBank/DDBJ databases">
        <title>The draft genome of Geobacter chapellei DSM 13688.</title>
        <authorList>
            <person name="Xu Z."/>
            <person name="Masuda Y."/>
            <person name="Itoh H."/>
            <person name="Senoo K."/>
        </authorList>
    </citation>
    <scope>NUCLEOTIDE SEQUENCE [LARGE SCALE GENOMIC DNA]</scope>
    <source>
        <strain evidence="1 2">DSM 13688</strain>
    </source>
</reference>
<evidence type="ECO:0000313" key="2">
    <source>
        <dbReference type="Proteomes" id="UP000784128"/>
    </source>
</evidence>
<dbReference type="EMBL" id="JAHDYS010000005">
    <property type="protein sequence ID" value="MBT1071627.1"/>
    <property type="molecule type" value="Genomic_DNA"/>
</dbReference>
<comment type="caution">
    <text evidence="1">The sequence shown here is derived from an EMBL/GenBank/DDBJ whole genome shotgun (WGS) entry which is preliminary data.</text>
</comment>
<gene>
    <name evidence="1" type="ORF">KJB30_07520</name>
</gene>
<organism evidence="1 2">
    <name type="scientific">Pelotalea chapellei</name>
    <dbReference type="NCBI Taxonomy" id="44671"/>
    <lineage>
        <taxon>Bacteria</taxon>
        <taxon>Pseudomonadati</taxon>
        <taxon>Thermodesulfobacteriota</taxon>
        <taxon>Desulfuromonadia</taxon>
        <taxon>Geobacterales</taxon>
        <taxon>Geobacteraceae</taxon>
        <taxon>Pelotalea</taxon>
    </lineage>
</organism>
<evidence type="ECO:0000313" key="1">
    <source>
        <dbReference type="EMBL" id="MBT1071627.1"/>
    </source>
</evidence>
<keyword evidence="2" id="KW-1185">Reference proteome</keyword>
<accession>A0ABS5U7H6</accession>
<evidence type="ECO:0008006" key="3">
    <source>
        <dbReference type="Google" id="ProtNLM"/>
    </source>
</evidence>
<sequence>MVVRERLSGSKTGQRYYVCQNWPKCRNQKGYAEQGKELGKWGLVGRVLSRSNK</sequence>
<name>A0ABS5U7H6_9BACT</name>
<proteinExistence type="predicted"/>
<protein>
    <recommendedName>
        <fullName evidence="3">DNA topoisomerase type IA zn finger domain-containing protein</fullName>
    </recommendedName>
</protein>
<dbReference type="Proteomes" id="UP000784128">
    <property type="component" value="Unassembled WGS sequence"/>
</dbReference>